<proteinExistence type="predicted"/>
<comment type="caution">
    <text evidence="2">The sequence shown here is derived from an EMBL/GenBank/DDBJ whole genome shotgun (WGS) entry which is preliminary data.</text>
</comment>
<feature type="transmembrane region" description="Helical" evidence="1">
    <location>
        <begin position="43"/>
        <end position="62"/>
    </location>
</feature>
<protein>
    <submittedName>
        <fullName evidence="2">Uncharacterized protein</fullName>
    </submittedName>
</protein>
<dbReference type="EMBL" id="PGCK01000010">
    <property type="protein sequence ID" value="MCD1295686.1"/>
    <property type="molecule type" value="Genomic_DNA"/>
</dbReference>
<evidence type="ECO:0000313" key="2">
    <source>
        <dbReference type="EMBL" id="MCD1295686.1"/>
    </source>
</evidence>
<gene>
    <name evidence="2" type="ORF">CUJ83_11825</name>
</gene>
<organism evidence="2 3">
    <name type="scientific">Methanooceanicella nereidis</name>
    <dbReference type="NCBI Taxonomy" id="2052831"/>
    <lineage>
        <taxon>Archaea</taxon>
        <taxon>Methanobacteriati</taxon>
        <taxon>Methanobacteriota</taxon>
        <taxon>Stenosarchaea group</taxon>
        <taxon>Methanomicrobia</taxon>
        <taxon>Methanocellales</taxon>
        <taxon>Methanocellaceae</taxon>
        <taxon>Methanooceanicella</taxon>
    </lineage>
</organism>
<name>A0AAP2RF49_9EURY</name>
<keyword evidence="1" id="KW-1133">Transmembrane helix</keyword>
<keyword evidence="1" id="KW-0472">Membrane</keyword>
<dbReference type="AlphaFoldDB" id="A0AAP2RF49"/>
<evidence type="ECO:0000256" key="1">
    <source>
        <dbReference type="SAM" id="Phobius"/>
    </source>
</evidence>
<sequence length="67" mass="7378">MLAILLLIFLASTFDLLNDQYIECLMNGGGLYCWAIDQSAKNLLALVAILVTCGIGIIWYILSSEHT</sequence>
<dbReference type="Proteomes" id="UP001320159">
    <property type="component" value="Unassembled WGS sequence"/>
</dbReference>
<keyword evidence="1" id="KW-0812">Transmembrane</keyword>
<accession>A0AAP2RF49</accession>
<keyword evidence="3" id="KW-1185">Reference proteome</keyword>
<evidence type="ECO:0000313" key="3">
    <source>
        <dbReference type="Proteomes" id="UP001320159"/>
    </source>
</evidence>
<reference evidence="2 3" key="1">
    <citation type="submission" date="2017-11" db="EMBL/GenBank/DDBJ databases">
        <title>Isolation and Characterization of Family Methanocellaceae Species from Potential Methane Hydrate Area Offshore Southwestern Taiwan.</title>
        <authorList>
            <person name="Zhang W.-L."/>
            <person name="Chen W.-C."/>
            <person name="Lai M.-C."/>
            <person name="Chen S.-C."/>
        </authorList>
    </citation>
    <scope>NUCLEOTIDE SEQUENCE [LARGE SCALE GENOMIC DNA]</scope>
    <source>
        <strain evidence="2 3">CWC-04</strain>
    </source>
</reference>